<dbReference type="EMBL" id="JBHFQA010000018">
    <property type="protein sequence ID" value="KAL2083183.1"/>
    <property type="molecule type" value="Genomic_DNA"/>
</dbReference>
<feature type="compositionally biased region" description="Low complexity" evidence="1">
    <location>
        <begin position="69"/>
        <end position="79"/>
    </location>
</feature>
<evidence type="ECO:0000259" key="2">
    <source>
        <dbReference type="PROSITE" id="PS00028"/>
    </source>
</evidence>
<dbReference type="PANTHER" id="PTHR15577:SF2">
    <property type="entry name" value="ZINC FINGER PROTEIN 318"/>
    <property type="match status" value="1"/>
</dbReference>
<feature type="compositionally biased region" description="Basic and acidic residues" evidence="1">
    <location>
        <begin position="26"/>
        <end position="55"/>
    </location>
</feature>
<dbReference type="InterPro" id="IPR055309">
    <property type="entry name" value="Znf318-like"/>
</dbReference>
<feature type="region of interest" description="Disordered" evidence="1">
    <location>
        <begin position="449"/>
        <end position="526"/>
    </location>
</feature>
<feature type="compositionally biased region" description="Basic and acidic residues" evidence="1">
    <location>
        <begin position="407"/>
        <end position="417"/>
    </location>
</feature>
<feature type="compositionally biased region" description="Basic and acidic residues" evidence="1">
    <location>
        <begin position="828"/>
        <end position="846"/>
    </location>
</feature>
<feature type="region of interest" description="Disordered" evidence="1">
    <location>
        <begin position="1007"/>
        <end position="1034"/>
    </location>
</feature>
<organism evidence="3 4">
    <name type="scientific">Coilia grayii</name>
    <name type="common">Gray's grenadier anchovy</name>
    <dbReference type="NCBI Taxonomy" id="363190"/>
    <lineage>
        <taxon>Eukaryota</taxon>
        <taxon>Metazoa</taxon>
        <taxon>Chordata</taxon>
        <taxon>Craniata</taxon>
        <taxon>Vertebrata</taxon>
        <taxon>Euteleostomi</taxon>
        <taxon>Actinopterygii</taxon>
        <taxon>Neopterygii</taxon>
        <taxon>Teleostei</taxon>
        <taxon>Clupei</taxon>
        <taxon>Clupeiformes</taxon>
        <taxon>Clupeoidei</taxon>
        <taxon>Engraulidae</taxon>
        <taxon>Coilinae</taxon>
        <taxon>Coilia</taxon>
    </lineage>
</organism>
<accession>A0ABD1J7M3</accession>
<proteinExistence type="predicted"/>
<feature type="compositionally biased region" description="Polar residues" evidence="1">
    <location>
        <begin position="328"/>
        <end position="338"/>
    </location>
</feature>
<feature type="region of interest" description="Disordered" evidence="1">
    <location>
        <begin position="369"/>
        <end position="393"/>
    </location>
</feature>
<feature type="compositionally biased region" description="Acidic residues" evidence="1">
    <location>
        <begin position="418"/>
        <end position="433"/>
    </location>
</feature>
<name>A0ABD1J7M3_9TELE</name>
<feature type="compositionally biased region" description="Basic and acidic residues" evidence="1">
    <location>
        <begin position="756"/>
        <end position="795"/>
    </location>
</feature>
<dbReference type="PROSITE" id="PS00028">
    <property type="entry name" value="ZINC_FINGER_C2H2_1"/>
    <property type="match status" value="1"/>
</dbReference>
<feature type="compositionally biased region" description="Basic and acidic residues" evidence="1">
    <location>
        <begin position="1024"/>
        <end position="1034"/>
    </location>
</feature>
<evidence type="ECO:0000313" key="3">
    <source>
        <dbReference type="EMBL" id="KAL2083183.1"/>
    </source>
</evidence>
<feature type="region of interest" description="Disordered" evidence="1">
    <location>
        <begin position="1564"/>
        <end position="1584"/>
    </location>
</feature>
<feature type="compositionally biased region" description="Low complexity" evidence="1">
    <location>
        <begin position="654"/>
        <end position="670"/>
    </location>
</feature>
<feature type="compositionally biased region" description="Basic residues" evidence="1">
    <location>
        <begin position="170"/>
        <end position="186"/>
    </location>
</feature>
<feature type="compositionally biased region" description="Basic and acidic residues" evidence="1">
    <location>
        <begin position="475"/>
        <end position="505"/>
    </location>
</feature>
<evidence type="ECO:0000256" key="1">
    <source>
        <dbReference type="SAM" id="MobiDB-lite"/>
    </source>
</evidence>
<sequence>MYRGRPPFRGPPPSHGPGPRGPHPHPGPDRPYPRPPYRNDRGRNGYHNYRDHPDTFIRSPPHRRYSPASGRGPSDDWSGGPPPRDHYSQRRTPSPPRGGLPIDHSLVITVGNDLSATTGTRGPEYARDYLAGDPLYKPPRRPSYDGPDDRGPRRRSASRGRSRSRDRSRARSRAHSRARSRVRSRSRSGDRSRGRSKSRLRSRSRSRSRSRGRSRARSRAHSRARSRGRSKSRPRSRSRSRSRSHSRAKSRSPSRGRSRGRSRACSRARSKSRSRSRSRSRSSSSESRRRKQGQNDFEELERARRRKELEDIMNMPTKSILKRRMDSSETGSPRVVQNSDLSALSSSGLDPALLMSVLGELKDGSIPASNLPSGAGGGSAFPGEVGQGDGTEGLNKLLGLLEEMAESKKEDKHKSMTDIDEEEKFLYGDEEEDDKARLPAMDMFAESRPAMPQAYAQANPATVAPAYLPSHSLSHPRDARHHEPSPSPERRGGRDRERKEQRSSAEKFPPGVGPDDAKDREEVEEYEKIQDLLKTIGLDLGVTEISKMATRTKERLQGSKPPPRRKSPERSKRGRRRRRHSSHSGSSSSSSSSSRSSRSSSRSSHSSSRSRSNSWSRRHKPNHSPPSDHRSSRGSQSRKSSPPKDDRRWERPAPAESSAPSQAPEQQAQSIPRLGAHQTHTVPVYPPSQGHGMTHPNYPPPGYDQYGNYVPYMGQGWPMYPPPPMGPGMMPPPGASRGDYNSPFLRVIETVTPQSKEPEQPEKKSLTVTRPEKEKEKPMSKDLYSQEKVEEQKEKVLEEREKLRKDREARMKKKDYLLKELERLRKQQGELLRKKRREKDGHKDPLLMELSRLQEDVMAQISSLRTENEEAEKKLSELEKVALILGLHASERPRREREREPRASGDPAPKPAQEEKHQARARSRERSPVPRQPSSSSAASSITSSKTPASSSRATAEMAKTQAVVVASVEKSVPQFEYYDAGNHWCKHCNVTCGAMFDFFTHLHSKSHRKSQDPYDRPWAPDTVRPEKKRNSGEKITKPAKGAEFLMAVRGFYCQLCKEFFGDPICAEEHVTSHVHNEKYKERMYENPLYEQRRNLDRQAGMAMSSESKHTEKRKQDGEASREDFLKRSKHSKQEERPAAQKDEETKVRNLREDEKKSVYSREEEDSKSKYSRKEEKEEKLRHHKRDEEEDRPKYGRREEEEDRPKYGRREEEEDRPKYGRREEEEDRPKYGRREEEEDRPQYGRREEEEDRPKYGRREEPEDRPKYGRREEEEARARYMRKEEEENKFKYSKKEESDGRSKYSSRNEEETRFKPGRRESEDSRGKYSKGEDERGRYGREEEERVSHGKMDDRGKFSRTAEKRSRYSQEEPERKAKHGKTDEDEDDMRPRWTREEPHTFQKKERSYRQKQDKGSKKGDASKEDKREAPEKPAEPPKVLCGPSPAMLAKLRKKSEDGGKGGTFGKFTWRKPLKTQLEKEAERMAAEFIKEDEEAAKAVDQFKVPGAEDTGDEAFARSVAAAKTIAIKLAGKTVLPSTSTWQTSAMPLRKATNPPAVVNPVLSMKPTSVTPVKAPPPAPAKEDKKDAMLSADMISKAFGGEEVQLKSPIIAPIIPDPAPPVTEPKSAPPAPKPSKLVKEEPAPEPPPGVCVMSLEADVAVPGVPECEQTHAVVVRPPPMIQKPPATSGPPKSAKPKSSLAAAKAKDLFDIFYSGATPSTTSSAMHKPAQESKADAKADEVEETSETKEQSAQMETSKPAKSEAGKPKQGSAQSETGAPHQKAATDAVQPEKDTPTQEVMDTDQSETAAAVREVVRDQSETAAATQEDAMETVRSETIALLQAAAMEAVSSQAVTHSRAGESVQTEAHTQIPQIIVMDSVHLDPETAASLPEVIMDPVHFGSVDSISQVVMVAVHSEADSAISGVVMEPVTLEPSDPSTDDAMAIILGSESPPPGAFTEQFSLDTFEFTFDPPE</sequence>
<feature type="compositionally biased region" description="Pro residues" evidence="1">
    <location>
        <begin position="1612"/>
        <end position="1630"/>
    </location>
</feature>
<dbReference type="PANTHER" id="PTHR15577">
    <property type="entry name" value="ZINC FINGER CONTAINING PROTEIN"/>
    <property type="match status" value="1"/>
</dbReference>
<gene>
    <name evidence="3" type="ORF">ACEWY4_020956</name>
</gene>
<feature type="region of interest" description="Disordered" evidence="1">
    <location>
        <begin position="1714"/>
        <end position="1827"/>
    </location>
</feature>
<feature type="compositionally biased region" description="Basic and acidic residues" evidence="1">
    <location>
        <begin position="1725"/>
        <end position="1746"/>
    </location>
</feature>
<dbReference type="SUPFAM" id="SSF57667">
    <property type="entry name" value="beta-beta-alpha zinc fingers"/>
    <property type="match status" value="1"/>
</dbReference>
<feature type="region of interest" description="Disordered" evidence="1">
    <location>
        <begin position="1098"/>
        <end position="1442"/>
    </location>
</feature>
<feature type="compositionally biased region" description="Low complexity" evidence="1">
    <location>
        <begin position="1680"/>
        <end position="1698"/>
    </location>
</feature>
<dbReference type="Proteomes" id="UP001591681">
    <property type="component" value="Unassembled WGS sequence"/>
</dbReference>
<feature type="compositionally biased region" description="Low complexity" evidence="1">
    <location>
        <begin position="932"/>
        <end position="955"/>
    </location>
</feature>
<feature type="region of interest" description="Disordered" evidence="1">
    <location>
        <begin position="407"/>
        <end position="434"/>
    </location>
</feature>
<feature type="compositionally biased region" description="Basic residues" evidence="1">
    <location>
        <begin position="152"/>
        <end position="162"/>
    </location>
</feature>
<feature type="compositionally biased region" description="Basic and acidic residues" evidence="1">
    <location>
        <begin position="642"/>
        <end position="653"/>
    </location>
</feature>
<evidence type="ECO:0000313" key="4">
    <source>
        <dbReference type="Proteomes" id="UP001591681"/>
    </source>
</evidence>
<feature type="compositionally biased region" description="Basic residues" evidence="1">
    <location>
        <begin position="572"/>
        <end position="582"/>
    </location>
</feature>
<dbReference type="SMART" id="SM00451">
    <property type="entry name" value="ZnF_U1"/>
    <property type="match status" value="2"/>
</dbReference>
<feature type="compositionally biased region" description="Basic and acidic residues" evidence="1">
    <location>
        <begin position="1387"/>
        <end position="1433"/>
    </location>
</feature>
<feature type="region of interest" description="Disordered" evidence="1">
    <location>
        <begin position="884"/>
        <end position="955"/>
    </location>
</feature>
<dbReference type="InterPro" id="IPR003604">
    <property type="entry name" value="Matrin/U1-like-C_Znf_C2H2"/>
</dbReference>
<feature type="region of interest" description="Disordered" evidence="1">
    <location>
        <begin position="828"/>
        <end position="848"/>
    </location>
</feature>
<feature type="region of interest" description="Disordered" evidence="1">
    <location>
        <begin position="1612"/>
        <end position="1646"/>
    </location>
</feature>
<feature type="region of interest" description="Disordered" evidence="1">
    <location>
        <begin position="1670"/>
        <end position="1698"/>
    </location>
</feature>
<protein>
    <recommendedName>
        <fullName evidence="2">C2H2-type domain-containing protein</fullName>
    </recommendedName>
</protein>
<feature type="region of interest" description="Disordered" evidence="1">
    <location>
        <begin position="751"/>
        <end position="795"/>
    </location>
</feature>
<feature type="compositionally biased region" description="Gly residues" evidence="1">
    <location>
        <begin position="374"/>
        <end position="391"/>
    </location>
</feature>
<feature type="region of interest" description="Disordered" evidence="1">
    <location>
        <begin position="1"/>
        <end position="347"/>
    </location>
</feature>
<feature type="compositionally biased region" description="Basic and acidic residues" evidence="1">
    <location>
        <begin position="1107"/>
        <end position="1181"/>
    </location>
</feature>
<feature type="compositionally biased region" description="Pro residues" evidence="1">
    <location>
        <begin position="8"/>
        <end position="25"/>
    </location>
</feature>
<keyword evidence="4" id="KW-1185">Reference proteome</keyword>
<comment type="caution">
    <text evidence="3">The sequence shown here is derived from an EMBL/GenBank/DDBJ whole genome shotgun (WGS) entry which is preliminary data.</text>
</comment>
<feature type="domain" description="C2H2-type" evidence="2">
    <location>
        <begin position="1054"/>
        <end position="1076"/>
    </location>
</feature>
<feature type="compositionally biased region" description="Basic and acidic residues" evidence="1">
    <location>
        <begin position="515"/>
        <end position="526"/>
    </location>
</feature>
<reference evidence="3 4" key="1">
    <citation type="submission" date="2024-09" db="EMBL/GenBank/DDBJ databases">
        <title>A chromosome-level genome assembly of Gray's grenadier anchovy, Coilia grayii.</title>
        <authorList>
            <person name="Fu Z."/>
        </authorList>
    </citation>
    <scope>NUCLEOTIDE SEQUENCE [LARGE SCALE GENOMIC DNA]</scope>
    <source>
        <strain evidence="3">G4</strain>
        <tissue evidence="3">Muscle</tissue>
    </source>
</reference>
<feature type="compositionally biased region" description="Low complexity" evidence="1">
    <location>
        <begin position="583"/>
        <end position="615"/>
    </location>
</feature>
<feature type="compositionally biased region" description="Basic residues" evidence="1">
    <location>
        <begin position="194"/>
        <end position="280"/>
    </location>
</feature>
<feature type="region of interest" description="Disordered" evidence="1">
    <location>
        <begin position="548"/>
        <end position="699"/>
    </location>
</feature>
<dbReference type="InterPro" id="IPR036236">
    <property type="entry name" value="Znf_C2H2_sf"/>
</dbReference>
<feature type="compositionally biased region" description="Basic and acidic residues" evidence="1">
    <location>
        <begin position="889"/>
        <end position="903"/>
    </location>
</feature>
<feature type="compositionally biased region" description="Basic and acidic residues" evidence="1">
    <location>
        <begin position="1191"/>
        <end position="1373"/>
    </location>
</feature>
<dbReference type="InterPro" id="IPR013087">
    <property type="entry name" value="Znf_C2H2_type"/>
</dbReference>
<feature type="compositionally biased region" description="Basic and acidic residues" evidence="1">
    <location>
        <begin position="912"/>
        <end position="928"/>
    </location>
</feature>